<dbReference type="EMBL" id="JAQGLA010000092">
    <property type="protein sequence ID" value="MDA3630251.1"/>
    <property type="molecule type" value="Genomic_DNA"/>
</dbReference>
<comment type="caution">
    <text evidence="1">The sequence shown here is derived from an EMBL/GenBank/DDBJ whole genome shotgun (WGS) entry which is preliminary data.</text>
</comment>
<dbReference type="Proteomes" id="UP001210380">
    <property type="component" value="Unassembled WGS sequence"/>
</dbReference>
<name>A0ABT4V8F7_9PSEU</name>
<evidence type="ECO:0000313" key="1">
    <source>
        <dbReference type="EMBL" id="MDA3630251.1"/>
    </source>
</evidence>
<keyword evidence="2" id="KW-1185">Reference proteome</keyword>
<gene>
    <name evidence="1" type="ORF">OU415_32830</name>
</gene>
<proteinExistence type="predicted"/>
<protein>
    <submittedName>
        <fullName evidence="1">Uncharacterized protein</fullName>
    </submittedName>
</protein>
<sequence length="67" mass="7009">AFDVAGSGRVLAGSDESGSTQLIELVDGASTRLTALSGAVTGPNPHHTGIRRPAFRKFNGNWTSNFH</sequence>
<organism evidence="1 2">
    <name type="scientific">Saccharopolyspora oryzae</name>
    <dbReference type="NCBI Taxonomy" id="2997343"/>
    <lineage>
        <taxon>Bacteria</taxon>
        <taxon>Bacillati</taxon>
        <taxon>Actinomycetota</taxon>
        <taxon>Actinomycetes</taxon>
        <taxon>Pseudonocardiales</taxon>
        <taxon>Pseudonocardiaceae</taxon>
        <taxon>Saccharopolyspora</taxon>
    </lineage>
</organism>
<accession>A0ABT4V8F7</accession>
<evidence type="ECO:0000313" key="2">
    <source>
        <dbReference type="Proteomes" id="UP001210380"/>
    </source>
</evidence>
<feature type="non-terminal residue" evidence="1">
    <location>
        <position position="1"/>
    </location>
</feature>
<reference evidence="1 2" key="1">
    <citation type="submission" date="2022-11" db="EMBL/GenBank/DDBJ databases">
        <title>Draft genome sequence of Saccharopolyspora sp. WRP15-2 isolated from rhizosphere soils of wild rice in Thailand.</title>
        <authorList>
            <person name="Duangmal K."/>
            <person name="Kammanee S."/>
            <person name="Muangham S."/>
        </authorList>
    </citation>
    <scope>NUCLEOTIDE SEQUENCE [LARGE SCALE GENOMIC DNA]</scope>
    <source>
        <strain evidence="1 2">WRP15-2</strain>
    </source>
</reference>
<dbReference type="RefSeq" id="WP_270953396.1">
    <property type="nucleotide sequence ID" value="NZ_JAQGLA010000092.1"/>
</dbReference>